<dbReference type="KEGG" id="cwo:Cwoe_5009"/>
<dbReference type="GO" id="GO:0005829">
    <property type="term" value="C:cytosol"/>
    <property type="evidence" value="ECO:0007669"/>
    <property type="project" value="TreeGrafter"/>
</dbReference>
<dbReference type="InterPro" id="IPR050223">
    <property type="entry name" value="D-isomer_2-hydroxyacid_DH"/>
</dbReference>
<dbReference type="GO" id="GO:0047964">
    <property type="term" value="F:glyoxylate reductase (NADH) activity"/>
    <property type="evidence" value="ECO:0007669"/>
    <property type="project" value="UniProtKB-EC"/>
</dbReference>
<sequence>MSGAASGAGAPAPGAVPARPRIVVAREIPAPALDLLREAGELWVSPHDRPLTPEELRAAAAGADALVTLLHDRVDGELLDAAGPRLRVVANVAVGYDNLDVPAATARGVRVTNTPGVLTDATADLALALLLAATRRIGEGERLIRAGTPWSWRMDFLLGAGLQGRTLGIVGLGDIGRATARRARAFGMEIAYAGRRAAPPEVEAELGGARRLPLDELIASVDVISLHCPLTPETHHLLNAERLATMRPGSYLVNTARGPIVDEAALAVALRDGPLAGAALDVFEHEPRVHPALVELDNVVLAPHLGSATVETRTAMALLAARNAVAVLRGEEPPAPLNTASKPAS</sequence>
<dbReference type="InterPro" id="IPR006140">
    <property type="entry name" value="D-isomer_DH_NAD-bd"/>
</dbReference>
<comment type="similarity">
    <text evidence="1 4">Belongs to the D-isomer specific 2-hydroxyacid dehydrogenase family.</text>
</comment>
<dbReference type="HOGENOM" id="CLU_019796_1_2_11"/>
<dbReference type="PANTHER" id="PTHR10996">
    <property type="entry name" value="2-HYDROXYACID DEHYDROGENASE-RELATED"/>
    <property type="match status" value="1"/>
</dbReference>
<dbReference type="SUPFAM" id="SSF51735">
    <property type="entry name" value="NAD(P)-binding Rossmann-fold domains"/>
    <property type="match status" value="1"/>
</dbReference>
<reference evidence="8" key="2">
    <citation type="submission" date="2010-01" db="EMBL/GenBank/DDBJ databases">
        <title>The complete genome of Conexibacter woesei DSM 14684.</title>
        <authorList>
            <consortium name="US DOE Joint Genome Institute (JGI-PGF)"/>
            <person name="Lucas S."/>
            <person name="Copeland A."/>
            <person name="Lapidus A."/>
            <person name="Glavina del Rio T."/>
            <person name="Dalin E."/>
            <person name="Tice H."/>
            <person name="Bruce D."/>
            <person name="Goodwin L."/>
            <person name="Pitluck S."/>
            <person name="Kyrpides N."/>
            <person name="Mavromatis K."/>
            <person name="Ivanova N."/>
            <person name="Mikhailova N."/>
            <person name="Chertkov O."/>
            <person name="Brettin T."/>
            <person name="Detter J.C."/>
            <person name="Han C."/>
            <person name="Larimer F."/>
            <person name="Land M."/>
            <person name="Hauser L."/>
            <person name="Markowitz V."/>
            <person name="Cheng J.-F."/>
            <person name="Hugenholtz P."/>
            <person name="Woyke T."/>
            <person name="Wu D."/>
            <person name="Pukall R."/>
            <person name="Steenblock K."/>
            <person name="Schneider S."/>
            <person name="Klenk H.-P."/>
            <person name="Eisen J.A."/>
        </authorList>
    </citation>
    <scope>NUCLEOTIDE SEQUENCE [LARGE SCALE GENOMIC DNA]</scope>
    <source>
        <strain evidence="8">DSM 14684 / CIP 108061 / JCM 11494 / NBRC 100937 / ID131577</strain>
    </source>
</reference>
<gene>
    <name evidence="7" type="ordered locus">Cwoe_5009</name>
</gene>
<dbReference type="GO" id="GO:0030267">
    <property type="term" value="F:glyoxylate reductase (NADPH) activity"/>
    <property type="evidence" value="ECO:0007669"/>
    <property type="project" value="TreeGrafter"/>
</dbReference>
<dbReference type="GO" id="GO:0016618">
    <property type="term" value="F:hydroxypyruvate reductase [NAD(P)H] activity"/>
    <property type="evidence" value="ECO:0007669"/>
    <property type="project" value="TreeGrafter"/>
</dbReference>
<evidence type="ECO:0000313" key="7">
    <source>
        <dbReference type="EMBL" id="ADB53420.1"/>
    </source>
</evidence>
<dbReference type="STRING" id="469383.Cwoe_5009"/>
<dbReference type="PROSITE" id="PS00671">
    <property type="entry name" value="D_2_HYDROXYACID_DH_3"/>
    <property type="match status" value="1"/>
</dbReference>
<dbReference type="AlphaFoldDB" id="D3FCC5"/>
<dbReference type="EMBL" id="CP001854">
    <property type="protein sequence ID" value="ADB53420.1"/>
    <property type="molecule type" value="Genomic_DNA"/>
</dbReference>
<evidence type="ECO:0000259" key="6">
    <source>
        <dbReference type="Pfam" id="PF02826"/>
    </source>
</evidence>
<feature type="domain" description="D-isomer specific 2-hydroxyacid dehydrogenase catalytic" evidence="5">
    <location>
        <begin position="22"/>
        <end position="338"/>
    </location>
</feature>
<proteinExistence type="inferred from homology"/>
<dbReference type="EC" id="1.1.1.26" evidence="7"/>
<evidence type="ECO:0000313" key="8">
    <source>
        <dbReference type="Proteomes" id="UP000008229"/>
    </source>
</evidence>
<dbReference type="InterPro" id="IPR029753">
    <property type="entry name" value="D-isomer_DH_CS"/>
</dbReference>
<dbReference type="RefSeq" id="WP_012936471.1">
    <property type="nucleotide sequence ID" value="NC_013739.1"/>
</dbReference>
<reference evidence="7 8" key="1">
    <citation type="journal article" date="2010" name="Stand. Genomic Sci.">
        <title>Complete genome sequence of Conexibacter woesei type strain (ID131577).</title>
        <authorList>
            <person name="Pukall R."/>
            <person name="Lapidus A."/>
            <person name="Glavina Del Rio T."/>
            <person name="Copeland A."/>
            <person name="Tice H."/>
            <person name="Cheng J.-F."/>
            <person name="Lucas S."/>
            <person name="Chen F."/>
            <person name="Nolan M."/>
            <person name="Bruce D."/>
            <person name="Goodwin L."/>
            <person name="Pitluck S."/>
            <person name="Mavromatis K."/>
            <person name="Ivanova N."/>
            <person name="Ovchinnikova G."/>
            <person name="Pati A."/>
            <person name="Chen A."/>
            <person name="Palaniappan K."/>
            <person name="Land M."/>
            <person name="Hauser L."/>
            <person name="Chang Y.-J."/>
            <person name="Jeffries C.D."/>
            <person name="Chain P."/>
            <person name="Meincke L."/>
            <person name="Sims D."/>
            <person name="Brettin T."/>
            <person name="Detter J.C."/>
            <person name="Rohde M."/>
            <person name="Goeker M."/>
            <person name="Bristow J."/>
            <person name="Eisen J.A."/>
            <person name="Markowitz V."/>
            <person name="Kyrpides N.C."/>
            <person name="Klenk H.-P."/>
            <person name="Hugenholtz P."/>
        </authorList>
    </citation>
    <scope>NUCLEOTIDE SEQUENCE [LARGE SCALE GENOMIC DNA]</scope>
    <source>
        <strain evidence="8">DSM 14684 / CIP 108061 / JCM 11494 / NBRC 100937 / ID131577</strain>
    </source>
</reference>
<dbReference type="InterPro" id="IPR036291">
    <property type="entry name" value="NAD(P)-bd_dom_sf"/>
</dbReference>
<dbReference type="Proteomes" id="UP000008229">
    <property type="component" value="Chromosome"/>
</dbReference>
<keyword evidence="3" id="KW-0520">NAD</keyword>
<evidence type="ECO:0000256" key="1">
    <source>
        <dbReference type="ARBA" id="ARBA00005854"/>
    </source>
</evidence>
<evidence type="ECO:0000256" key="4">
    <source>
        <dbReference type="RuleBase" id="RU003719"/>
    </source>
</evidence>
<evidence type="ECO:0000259" key="5">
    <source>
        <dbReference type="Pfam" id="PF00389"/>
    </source>
</evidence>
<protein>
    <submittedName>
        <fullName evidence="7">Glyoxylate reductase</fullName>
        <ecNumber evidence="7">1.1.1.26</ecNumber>
    </submittedName>
</protein>
<dbReference type="eggNOG" id="COG1052">
    <property type="taxonomic scope" value="Bacteria"/>
</dbReference>
<dbReference type="OrthoDB" id="117809at2"/>
<dbReference type="PANTHER" id="PTHR10996:SF283">
    <property type="entry name" value="GLYOXYLATE_HYDROXYPYRUVATE REDUCTASE B"/>
    <property type="match status" value="1"/>
</dbReference>
<name>D3FCC5_CONWI</name>
<feature type="domain" description="D-isomer specific 2-hydroxyacid dehydrogenase NAD-binding" evidence="6">
    <location>
        <begin position="127"/>
        <end position="306"/>
    </location>
</feature>
<dbReference type="GO" id="GO:0051287">
    <property type="term" value="F:NAD binding"/>
    <property type="evidence" value="ECO:0007669"/>
    <property type="project" value="InterPro"/>
</dbReference>
<keyword evidence="8" id="KW-1185">Reference proteome</keyword>
<dbReference type="Pfam" id="PF00389">
    <property type="entry name" value="2-Hacid_dh"/>
    <property type="match status" value="1"/>
</dbReference>
<dbReference type="FunFam" id="3.40.50.720:FF:000203">
    <property type="entry name" value="D-3-phosphoglycerate dehydrogenase (SerA)"/>
    <property type="match status" value="1"/>
</dbReference>
<dbReference type="Gene3D" id="3.40.50.720">
    <property type="entry name" value="NAD(P)-binding Rossmann-like Domain"/>
    <property type="match status" value="2"/>
</dbReference>
<dbReference type="InterPro" id="IPR006139">
    <property type="entry name" value="D-isomer_2_OHA_DH_cat_dom"/>
</dbReference>
<evidence type="ECO:0000256" key="2">
    <source>
        <dbReference type="ARBA" id="ARBA00023002"/>
    </source>
</evidence>
<dbReference type="Pfam" id="PF02826">
    <property type="entry name" value="2-Hacid_dh_C"/>
    <property type="match status" value="1"/>
</dbReference>
<keyword evidence="2 4" id="KW-0560">Oxidoreductase</keyword>
<evidence type="ECO:0000256" key="3">
    <source>
        <dbReference type="ARBA" id="ARBA00023027"/>
    </source>
</evidence>
<dbReference type="CDD" id="cd05301">
    <property type="entry name" value="GDH"/>
    <property type="match status" value="1"/>
</dbReference>
<accession>D3FCC5</accession>
<dbReference type="SUPFAM" id="SSF52283">
    <property type="entry name" value="Formate/glycerate dehydrogenase catalytic domain-like"/>
    <property type="match status" value="1"/>
</dbReference>
<organism evidence="7 8">
    <name type="scientific">Conexibacter woesei (strain DSM 14684 / CCUG 47730 / CIP 108061 / JCM 11494 / NBRC 100937 / ID131577)</name>
    <dbReference type="NCBI Taxonomy" id="469383"/>
    <lineage>
        <taxon>Bacteria</taxon>
        <taxon>Bacillati</taxon>
        <taxon>Actinomycetota</taxon>
        <taxon>Thermoleophilia</taxon>
        <taxon>Solirubrobacterales</taxon>
        <taxon>Conexibacteraceae</taxon>
        <taxon>Conexibacter</taxon>
    </lineage>
</organism>